<dbReference type="PANTHER" id="PTHR20914">
    <property type="entry name" value="LY6/PLAUR DOMAIN-CONTAINING PROTEIN 8"/>
    <property type="match status" value="1"/>
</dbReference>
<comment type="caution">
    <text evidence="4">The sequence shown here is derived from an EMBL/GenBank/DDBJ whole genome shotgun (WGS) entry which is preliminary data.</text>
</comment>
<dbReference type="InterPro" id="IPR045860">
    <property type="entry name" value="Snake_toxin-like_sf"/>
</dbReference>
<sequence>MKSFYGFLSLFSTLIATSGDISEAFVRTCVLPSNCGFQGSITNGQRSLRAAISCCNNTDSCVPTTPSLPEVGTTPNGAVCPSCISIGALQCSSSDTYSCKGNENMCILGTAQIPGLYVASMAVRGCGTKSFCDLGKQYLPSLSLDFNFQCSSSKPTTVGTTMGTTMGRTIQATTNGGNHGTHKVLLTSATVCLLLLRFFF</sequence>
<dbReference type="InterPro" id="IPR050918">
    <property type="entry name" value="CNF-like_PLA2_Inhibitor"/>
</dbReference>
<dbReference type="AlphaFoldDB" id="A0AAV6ZL96"/>
<evidence type="ECO:0000313" key="4">
    <source>
        <dbReference type="EMBL" id="KAG8550137.1"/>
    </source>
</evidence>
<feature type="signal peptide" evidence="3">
    <location>
        <begin position="1"/>
        <end position="19"/>
    </location>
</feature>
<dbReference type="Proteomes" id="UP000824782">
    <property type="component" value="Unassembled WGS sequence"/>
</dbReference>
<accession>A0AAV6ZL96</accession>
<evidence type="ECO:0000313" key="5">
    <source>
        <dbReference type="Proteomes" id="UP000824782"/>
    </source>
</evidence>
<evidence type="ECO:0000256" key="2">
    <source>
        <dbReference type="ARBA" id="ARBA00022525"/>
    </source>
</evidence>
<feature type="chain" id="PRO_5043608246" description="Sodefrin-like factor" evidence="3">
    <location>
        <begin position="20"/>
        <end position="200"/>
    </location>
</feature>
<keyword evidence="2" id="KW-0964">Secreted</keyword>
<gene>
    <name evidence="4" type="ORF">GDO81_028167</name>
</gene>
<protein>
    <recommendedName>
        <fullName evidence="6">Sodefrin-like factor</fullName>
    </recommendedName>
</protein>
<dbReference type="GO" id="GO:0005576">
    <property type="term" value="C:extracellular region"/>
    <property type="evidence" value="ECO:0007669"/>
    <property type="project" value="UniProtKB-SubCell"/>
</dbReference>
<evidence type="ECO:0000256" key="3">
    <source>
        <dbReference type="SAM" id="SignalP"/>
    </source>
</evidence>
<dbReference type="PANTHER" id="PTHR20914:SF25">
    <property type="entry name" value="PHOSPHOLIPASE A2 INHIBITOR AND LY6_PLAUR DOMAIN-CONTAINING PROTEIN"/>
    <property type="match status" value="1"/>
</dbReference>
<keyword evidence="5" id="KW-1185">Reference proteome</keyword>
<dbReference type="Gene3D" id="2.10.60.10">
    <property type="entry name" value="CD59"/>
    <property type="match status" value="1"/>
</dbReference>
<dbReference type="CDD" id="cd23572">
    <property type="entry name" value="TFP_LU_ECD_PINLYP_rpt2"/>
    <property type="match status" value="1"/>
</dbReference>
<reference evidence="4" key="1">
    <citation type="thesis" date="2020" institute="ProQuest LLC" country="789 East Eisenhower Parkway, Ann Arbor, MI, USA">
        <title>Comparative Genomics and Chromosome Evolution.</title>
        <authorList>
            <person name="Mudd A.B."/>
        </authorList>
    </citation>
    <scope>NUCLEOTIDE SEQUENCE</scope>
    <source>
        <strain evidence="4">237g6f4</strain>
        <tissue evidence="4">Blood</tissue>
    </source>
</reference>
<proteinExistence type="predicted"/>
<comment type="subcellular location">
    <subcellularLocation>
        <location evidence="1">Secreted</location>
    </subcellularLocation>
</comment>
<keyword evidence="3" id="KW-0732">Signal</keyword>
<evidence type="ECO:0008006" key="6">
    <source>
        <dbReference type="Google" id="ProtNLM"/>
    </source>
</evidence>
<dbReference type="EMBL" id="WNYA01000080">
    <property type="protein sequence ID" value="KAG8550137.1"/>
    <property type="molecule type" value="Genomic_DNA"/>
</dbReference>
<name>A0AAV6ZL96_ENGPU</name>
<organism evidence="4 5">
    <name type="scientific">Engystomops pustulosus</name>
    <name type="common">Tungara frog</name>
    <name type="synonym">Physalaemus pustulosus</name>
    <dbReference type="NCBI Taxonomy" id="76066"/>
    <lineage>
        <taxon>Eukaryota</taxon>
        <taxon>Metazoa</taxon>
        <taxon>Chordata</taxon>
        <taxon>Craniata</taxon>
        <taxon>Vertebrata</taxon>
        <taxon>Euteleostomi</taxon>
        <taxon>Amphibia</taxon>
        <taxon>Batrachia</taxon>
        <taxon>Anura</taxon>
        <taxon>Neobatrachia</taxon>
        <taxon>Hyloidea</taxon>
        <taxon>Leptodactylidae</taxon>
        <taxon>Leiuperinae</taxon>
        <taxon>Engystomops</taxon>
    </lineage>
</organism>
<dbReference type="SUPFAM" id="SSF57302">
    <property type="entry name" value="Snake toxin-like"/>
    <property type="match status" value="1"/>
</dbReference>
<evidence type="ECO:0000256" key="1">
    <source>
        <dbReference type="ARBA" id="ARBA00004613"/>
    </source>
</evidence>